<dbReference type="RefSeq" id="XP_067754457.1">
    <property type="nucleotide sequence ID" value="XM_067898300.1"/>
</dbReference>
<keyword evidence="3" id="KW-1185">Reference proteome</keyword>
<evidence type="ECO:0000313" key="3">
    <source>
        <dbReference type="Proteomes" id="UP000674318"/>
    </source>
</evidence>
<reference evidence="2 3" key="1">
    <citation type="submission" date="2021-02" db="EMBL/GenBank/DDBJ databases">
        <title>Porcisia hertigi Genome sequencing and assembly.</title>
        <authorList>
            <person name="Almutairi H."/>
            <person name="Gatherer D."/>
        </authorList>
    </citation>
    <scope>NUCLEOTIDE SEQUENCE [LARGE SCALE GENOMIC DNA]</scope>
    <source>
        <strain evidence="2 3">C119</strain>
    </source>
</reference>
<proteinExistence type="predicted"/>
<dbReference type="Proteomes" id="UP000674318">
    <property type="component" value="Unassembled WGS sequence"/>
</dbReference>
<feature type="compositionally biased region" description="Low complexity" evidence="1">
    <location>
        <begin position="334"/>
        <end position="351"/>
    </location>
</feature>
<feature type="compositionally biased region" description="Polar residues" evidence="1">
    <location>
        <begin position="314"/>
        <end position="329"/>
    </location>
</feature>
<accession>A0A836IH03</accession>
<gene>
    <name evidence="2" type="ORF">JKF63_02260</name>
</gene>
<dbReference type="KEGG" id="phet:94288377"/>
<dbReference type="OrthoDB" id="277340at2759"/>
<evidence type="ECO:0000313" key="2">
    <source>
        <dbReference type="EMBL" id="KAG5495205.1"/>
    </source>
</evidence>
<dbReference type="EMBL" id="JAFJZO010000033">
    <property type="protein sequence ID" value="KAG5495205.1"/>
    <property type="molecule type" value="Genomic_DNA"/>
</dbReference>
<evidence type="ECO:0000256" key="1">
    <source>
        <dbReference type="SAM" id="MobiDB-lite"/>
    </source>
</evidence>
<sequence>MRDTALLRVAAWKTAEVCCASPQTTLSAVAVQAVMRGVAYSASSHRRCRVLQLRSCDEDRGLHTHALRCSRACVKSRSLAPDDPFGERSSWEDPSDGIYAAWKDVDQDGFVNAAGSQEVRQAHFGPEWARFTTVGRMSVKKMREGSGTQQTPSPGGAADALQGFEGAEAVPRSHLQRYRTAEEIHEADLRQRRRLLERNYSSYEAFVEHELGGGDGFVKGELTPAPEVEVHRRDAKEELYSAVSMESEFSVLEGIDGCDRMTQRNVERKALETLEAAEVAEALPLPPFMLEQEIRNIAATPTLSPARPTRGLTPASSVTDMESPNTTASGLFPATRSSATGSSSGSVSHSASAAVDGVPASVVRKVLGVLGNPHGDSRLPLTDPIDWGTDDVILFLTVMERSSPRVEASHSPAPIASPTMDDTMCEAFRMACVTGDMLLNVVVPPRLFRLMRQWHLRRQDVVKKAWRLQREALETPVAATDGRIADDVVERAVSQSCGRLSETVQQLDSNLIQETILLCFPYAR</sequence>
<dbReference type="GeneID" id="94288377"/>
<dbReference type="AlphaFoldDB" id="A0A836IH03"/>
<comment type="caution">
    <text evidence="2">The sequence shown here is derived from an EMBL/GenBank/DDBJ whole genome shotgun (WGS) entry which is preliminary data.</text>
</comment>
<name>A0A836IH03_9TRYP</name>
<feature type="region of interest" description="Disordered" evidence="1">
    <location>
        <begin position="300"/>
        <end position="351"/>
    </location>
</feature>
<organism evidence="2 3">
    <name type="scientific">Porcisia hertigi</name>
    <dbReference type="NCBI Taxonomy" id="2761500"/>
    <lineage>
        <taxon>Eukaryota</taxon>
        <taxon>Discoba</taxon>
        <taxon>Euglenozoa</taxon>
        <taxon>Kinetoplastea</taxon>
        <taxon>Metakinetoplastina</taxon>
        <taxon>Trypanosomatida</taxon>
        <taxon>Trypanosomatidae</taxon>
        <taxon>Leishmaniinae</taxon>
        <taxon>Porcisia</taxon>
    </lineage>
</organism>
<protein>
    <submittedName>
        <fullName evidence="2">Uncharacterized protein</fullName>
    </submittedName>
</protein>